<accession>A0A841H4N7</accession>
<dbReference type="InterPro" id="IPR050554">
    <property type="entry name" value="Met_Synthase/Corrinoid"/>
</dbReference>
<evidence type="ECO:0000256" key="1">
    <source>
        <dbReference type="ARBA" id="ARBA00022723"/>
    </source>
</evidence>
<evidence type="ECO:0000259" key="3">
    <source>
        <dbReference type="PROSITE" id="PS51332"/>
    </source>
</evidence>
<gene>
    <name evidence="4" type="ORF">HNQ61_004758</name>
</gene>
<keyword evidence="5" id="KW-1185">Reference proteome</keyword>
<dbReference type="Gene3D" id="1.10.1240.10">
    <property type="entry name" value="Methionine synthase domain"/>
    <property type="match status" value="1"/>
</dbReference>
<dbReference type="EMBL" id="JACHIA010000021">
    <property type="protein sequence ID" value="MBB6073091.1"/>
    <property type="molecule type" value="Genomic_DNA"/>
</dbReference>
<protein>
    <submittedName>
        <fullName evidence="4">Methanogenic corrinoid protein MtbC1</fullName>
    </submittedName>
</protein>
<dbReference type="PANTHER" id="PTHR45833:SF1">
    <property type="entry name" value="METHIONINE SYNTHASE"/>
    <property type="match status" value="1"/>
</dbReference>
<dbReference type="InterPro" id="IPR036724">
    <property type="entry name" value="Cobalamin-bd_sf"/>
</dbReference>
<keyword evidence="2" id="KW-0170">Cobalt</keyword>
<dbReference type="PROSITE" id="PS51332">
    <property type="entry name" value="B12_BINDING"/>
    <property type="match status" value="1"/>
</dbReference>
<proteinExistence type="predicted"/>
<dbReference type="Pfam" id="PF02310">
    <property type="entry name" value="B12-binding"/>
    <property type="match status" value="1"/>
</dbReference>
<evidence type="ECO:0000313" key="4">
    <source>
        <dbReference type="EMBL" id="MBB6073091.1"/>
    </source>
</evidence>
<dbReference type="GO" id="GO:0046872">
    <property type="term" value="F:metal ion binding"/>
    <property type="evidence" value="ECO:0007669"/>
    <property type="project" value="UniProtKB-KW"/>
</dbReference>
<dbReference type="GO" id="GO:0031419">
    <property type="term" value="F:cobalamin binding"/>
    <property type="evidence" value="ECO:0007669"/>
    <property type="project" value="InterPro"/>
</dbReference>
<dbReference type="InterPro" id="IPR036594">
    <property type="entry name" value="Meth_synthase_dom"/>
</dbReference>
<dbReference type="AlphaFoldDB" id="A0A841H4N7"/>
<feature type="domain" description="B12-binding" evidence="3">
    <location>
        <begin position="91"/>
        <end position="216"/>
    </location>
</feature>
<evidence type="ECO:0000256" key="2">
    <source>
        <dbReference type="ARBA" id="ARBA00023285"/>
    </source>
</evidence>
<keyword evidence="1" id="KW-0479">Metal-binding</keyword>
<dbReference type="Pfam" id="PF02607">
    <property type="entry name" value="B12-binding_2"/>
    <property type="match status" value="1"/>
</dbReference>
<comment type="caution">
    <text evidence="4">The sequence shown here is derived from an EMBL/GenBank/DDBJ whole genome shotgun (WGS) entry which is preliminary data.</text>
</comment>
<dbReference type="PANTHER" id="PTHR45833">
    <property type="entry name" value="METHIONINE SYNTHASE"/>
    <property type="match status" value="1"/>
</dbReference>
<sequence length="216" mass="23927">MTREAARERYLDALVAGNRRAAFEVIDEAHEAGFTLRELYLDVFQPVMRDIGRLWQENRITVADEHLATAITQAAMARLYDELFHGAALPGPLLIAACTDQERHELGLRMICDVLEMEGWDTLFLGATVPTDDLVRMVRERRPQVVALSASIAPHLARVADTIRSIREAVPVDGPLIAVGGRPFLDDPSLAERLGADMTARDAVEAAERLKEKFAA</sequence>
<name>A0A841H4N7_9BACT</name>
<dbReference type="GO" id="GO:0046653">
    <property type="term" value="P:tetrahydrofolate metabolic process"/>
    <property type="evidence" value="ECO:0007669"/>
    <property type="project" value="TreeGrafter"/>
</dbReference>
<dbReference type="InterPro" id="IPR006158">
    <property type="entry name" value="Cobalamin-bd"/>
</dbReference>
<dbReference type="InterPro" id="IPR003759">
    <property type="entry name" value="Cbl-bd_cap"/>
</dbReference>
<dbReference type="RefSeq" id="WP_170035133.1">
    <property type="nucleotide sequence ID" value="NZ_JABDTL010000001.1"/>
</dbReference>
<evidence type="ECO:0000313" key="5">
    <source>
        <dbReference type="Proteomes" id="UP000582837"/>
    </source>
</evidence>
<dbReference type="SUPFAM" id="SSF47644">
    <property type="entry name" value="Methionine synthase domain"/>
    <property type="match status" value="1"/>
</dbReference>
<organism evidence="4 5">
    <name type="scientific">Longimicrobium terrae</name>
    <dbReference type="NCBI Taxonomy" id="1639882"/>
    <lineage>
        <taxon>Bacteria</taxon>
        <taxon>Pseudomonadati</taxon>
        <taxon>Gemmatimonadota</taxon>
        <taxon>Longimicrobiia</taxon>
        <taxon>Longimicrobiales</taxon>
        <taxon>Longimicrobiaceae</taxon>
        <taxon>Longimicrobium</taxon>
    </lineage>
</organism>
<reference evidence="4 5" key="1">
    <citation type="submission" date="2020-08" db="EMBL/GenBank/DDBJ databases">
        <title>Genomic Encyclopedia of Type Strains, Phase IV (KMG-IV): sequencing the most valuable type-strain genomes for metagenomic binning, comparative biology and taxonomic classification.</title>
        <authorList>
            <person name="Goeker M."/>
        </authorList>
    </citation>
    <scope>NUCLEOTIDE SEQUENCE [LARGE SCALE GENOMIC DNA]</scope>
    <source>
        <strain evidence="4 5">DSM 29007</strain>
    </source>
</reference>
<dbReference type="GO" id="GO:0008705">
    <property type="term" value="F:methionine synthase activity"/>
    <property type="evidence" value="ECO:0007669"/>
    <property type="project" value="TreeGrafter"/>
</dbReference>
<dbReference type="GO" id="GO:0050667">
    <property type="term" value="P:homocysteine metabolic process"/>
    <property type="evidence" value="ECO:0007669"/>
    <property type="project" value="TreeGrafter"/>
</dbReference>
<dbReference type="GO" id="GO:0005829">
    <property type="term" value="C:cytosol"/>
    <property type="evidence" value="ECO:0007669"/>
    <property type="project" value="TreeGrafter"/>
</dbReference>
<dbReference type="Gene3D" id="3.40.50.280">
    <property type="entry name" value="Cobalamin-binding domain"/>
    <property type="match status" value="1"/>
</dbReference>
<dbReference type="SUPFAM" id="SSF52242">
    <property type="entry name" value="Cobalamin (vitamin B12)-binding domain"/>
    <property type="match status" value="1"/>
</dbReference>
<dbReference type="Proteomes" id="UP000582837">
    <property type="component" value="Unassembled WGS sequence"/>
</dbReference>